<feature type="transmembrane region" description="Helical" evidence="1">
    <location>
        <begin position="67"/>
        <end position="90"/>
    </location>
</feature>
<organism evidence="2 3">
    <name type="scientific">Shewanella algidipiscicola</name>
    <dbReference type="NCBI Taxonomy" id="614070"/>
    <lineage>
        <taxon>Bacteria</taxon>
        <taxon>Pseudomonadati</taxon>
        <taxon>Pseudomonadota</taxon>
        <taxon>Gammaproteobacteria</taxon>
        <taxon>Alteromonadales</taxon>
        <taxon>Shewanellaceae</taxon>
        <taxon>Shewanella</taxon>
    </lineage>
</organism>
<name>A0ABQ4NUF1_9GAMM</name>
<keyword evidence="1" id="KW-1133">Transmembrane helix</keyword>
<dbReference type="Proteomes" id="UP000761574">
    <property type="component" value="Unassembled WGS sequence"/>
</dbReference>
<evidence type="ECO:0000313" key="3">
    <source>
        <dbReference type="Proteomes" id="UP000761574"/>
    </source>
</evidence>
<keyword evidence="3" id="KW-1185">Reference proteome</keyword>
<gene>
    <name evidence="2" type="ORF">TUM4630_36130</name>
</gene>
<sequence>MSYVKDKNKNQILDEMEGTAQVGSLIHEQQKAAISVRCTEDIEAALAKVETQLKLNSESSDRVGNKLFWLNVVLASATFVAAVATVIIAIKT</sequence>
<proteinExistence type="predicted"/>
<keyword evidence="1" id="KW-0812">Transmembrane</keyword>
<comment type="caution">
    <text evidence="2">The sequence shown here is derived from an EMBL/GenBank/DDBJ whole genome shotgun (WGS) entry which is preliminary data.</text>
</comment>
<dbReference type="RefSeq" id="WP_119977893.1">
    <property type="nucleotide sequence ID" value="NZ_BPFB01000094.1"/>
</dbReference>
<accession>A0ABQ4NUF1</accession>
<evidence type="ECO:0000256" key="1">
    <source>
        <dbReference type="SAM" id="Phobius"/>
    </source>
</evidence>
<evidence type="ECO:0008006" key="4">
    <source>
        <dbReference type="Google" id="ProtNLM"/>
    </source>
</evidence>
<reference evidence="2 3" key="1">
    <citation type="submission" date="2021-05" db="EMBL/GenBank/DDBJ databases">
        <title>Molecular characterization for Shewanella algae harboring chromosomal blaOXA-55-like strains isolated from clinical and environment sample.</title>
        <authorList>
            <person name="Ohama Y."/>
            <person name="Aoki K."/>
            <person name="Harada S."/>
            <person name="Moriya K."/>
            <person name="Ishii Y."/>
            <person name="Tateda K."/>
        </authorList>
    </citation>
    <scope>NUCLEOTIDE SEQUENCE [LARGE SCALE GENOMIC DNA]</scope>
    <source>
        <strain evidence="2 3">LMG 23746</strain>
    </source>
</reference>
<dbReference type="EMBL" id="BPFB01000094">
    <property type="protein sequence ID" value="GIU03065.1"/>
    <property type="molecule type" value="Genomic_DNA"/>
</dbReference>
<keyword evidence="1" id="KW-0472">Membrane</keyword>
<evidence type="ECO:0000313" key="2">
    <source>
        <dbReference type="EMBL" id="GIU03065.1"/>
    </source>
</evidence>
<protein>
    <recommendedName>
        <fullName evidence="4">TMhelix containing protein</fullName>
    </recommendedName>
</protein>